<keyword evidence="14" id="KW-0333">Golgi apparatus</keyword>
<dbReference type="GO" id="GO:0046872">
    <property type="term" value="F:metal ion binding"/>
    <property type="evidence" value="ECO:0007669"/>
    <property type="project" value="UniProtKB-KW"/>
</dbReference>
<keyword evidence="6" id="KW-0964">Secreted</keyword>
<evidence type="ECO:0000256" key="12">
    <source>
        <dbReference type="ARBA" id="ARBA00022824"/>
    </source>
</evidence>
<keyword evidence="10" id="KW-0732">Signal</keyword>
<feature type="region of interest" description="Disordered" evidence="21">
    <location>
        <begin position="159"/>
        <end position="178"/>
    </location>
</feature>
<evidence type="ECO:0000313" key="23">
    <source>
        <dbReference type="EMBL" id="SVB38414.1"/>
    </source>
</evidence>
<accession>A0A382DK92</accession>
<evidence type="ECO:0000256" key="8">
    <source>
        <dbReference type="ARBA" id="ARBA00022670"/>
    </source>
</evidence>
<keyword evidence="13" id="KW-0862">Zinc</keyword>
<evidence type="ECO:0000256" key="7">
    <source>
        <dbReference type="ARBA" id="ARBA00022645"/>
    </source>
</evidence>
<dbReference type="Gene3D" id="3.40.630.10">
    <property type="entry name" value="Zn peptidases"/>
    <property type="match status" value="2"/>
</dbReference>
<name>A0A382DK92_9ZZZZ</name>
<dbReference type="AlphaFoldDB" id="A0A382DK92"/>
<evidence type="ECO:0000256" key="15">
    <source>
        <dbReference type="ARBA" id="ARBA00023049"/>
    </source>
</evidence>
<proteinExistence type="predicted"/>
<keyword evidence="8" id="KW-0645">Protease</keyword>
<dbReference type="GO" id="GO:0005794">
    <property type="term" value="C:Golgi apparatus"/>
    <property type="evidence" value="ECO:0007669"/>
    <property type="project" value="UniProtKB-SubCell"/>
</dbReference>
<dbReference type="Pfam" id="PF04389">
    <property type="entry name" value="Peptidase_M28"/>
    <property type="match status" value="1"/>
</dbReference>
<keyword evidence="15" id="KW-0482">Metalloprotease</keyword>
<keyword evidence="18" id="KW-0458">Lysosome</keyword>
<evidence type="ECO:0000256" key="19">
    <source>
        <dbReference type="ARBA" id="ARBA00025833"/>
    </source>
</evidence>
<protein>
    <recommendedName>
        <fullName evidence="5">Carboxypeptidase Q</fullName>
    </recommendedName>
    <alternativeName>
        <fullName evidence="20">Plasma glutamate carboxypeptidase</fullName>
    </alternativeName>
</protein>
<evidence type="ECO:0000256" key="20">
    <source>
        <dbReference type="ARBA" id="ARBA00033328"/>
    </source>
</evidence>
<evidence type="ECO:0000256" key="4">
    <source>
        <dbReference type="ARBA" id="ARBA00004613"/>
    </source>
</evidence>
<dbReference type="InterPro" id="IPR039866">
    <property type="entry name" value="CPQ"/>
</dbReference>
<dbReference type="GO" id="GO:0005576">
    <property type="term" value="C:extracellular region"/>
    <property type="evidence" value="ECO:0007669"/>
    <property type="project" value="UniProtKB-SubCell"/>
</dbReference>
<gene>
    <name evidence="23" type="ORF">METZ01_LOCUS191268</name>
</gene>
<evidence type="ECO:0000256" key="2">
    <source>
        <dbReference type="ARBA" id="ARBA00004371"/>
    </source>
</evidence>
<evidence type="ECO:0000259" key="22">
    <source>
        <dbReference type="Pfam" id="PF04389"/>
    </source>
</evidence>
<keyword evidence="11" id="KW-0378">Hydrolase</keyword>
<evidence type="ECO:0000256" key="17">
    <source>
        <dbReference type="ARBA" id="ARBA00023180"/>
    </source>
</evidence>
<dbReference type="PANTHER" id="PTHR12053">
    <property type="entry name" value="PROTEASE FAMILY M28 PLASMA GLUTAMATE CARBOXYPEPTIDASE-RELATED"/>
    <property type="match status" value="1"/>
</dbReference>
<feature type="non-terminal residue" evidence="23">
    <location>
        <position position="338"/>
    </location>
</feature>
<evidence type="ECO:0000256" key="3">
    <source>
        <dbReference type="ARBA" id="ARBA00004555"/>
    </source>
</evidence>
<organism evidence="23">
    <name type="scientific">marine metagenome</name>
    <dbReference type="NCBI Taxonomy" id="408172"/>
    <lineage>
        <taxon>unclassified sequences</taxon>
        <taxon>metagenomes</taxon>
        <taxon>ecological metagenomes</taxon>
    </lineage>
</organism>
<dbReference type="SUPFAM" id="SSF53187">
    <property type="entry name" value="Zn-dependent exopeptidases"/>
    <property type="match status" value="1"/>
</dbReference>
<sequence length="338" mass="36942">MFGEAWTGSRIQEQVRMLCDTIGPRWSGTDAEWQTIEHIEKTLQGYGLDRVDVEEFEFTSWTWSKAEARCSVEGREGGFSLDILPFIRCPSFHMEAPVVDVGFGSQREIDAAGSLNGVVALVALAHEPFTTPVPPAYRLRQIAAAGAAAAIVVDPKSGGRREYHSAQDARDPNFTEPPLPCVAATREDAARIRRSPSCRVHLDVRTEAPVVKSANVHAVLEGDRWPAEDLVLGGHHDTVFGTPGGNDNSSGTIAVLETARVLSQLRASCGQRPGRSIHFVTYAAEEQGFHGARQFVDRHYAGDHRPRLAFNLDELSAGAMKGIVLGFPHLRSLVQEQL</sequence>
<feature type="compositionally biased region" description="Basic and acidic residues" evidence="21">
    <location>
        <begin position="159"/>
        <end position="173"/>
    </location>
</feature>
<comment type="subcellular location">
    <subcellularLocation>
        <location evidence="1">Endoplasmic reticulum</location>
    </subcellularLocation>
    <subcellularLocation>
        <location evidence="3">Golgi apparatus</location>
    </subcellularLocation>
    <subcellularLocation>
        <location evidence="2">Lysosome</location>
    </subcellularLocation>
    <subcellularLocation>
        <location evidence="4">Secreted</location>
    </subcellularLocation>
</comment>
<keyword evidence="9" id="KW-0479">Metal-binding</keyword>
<evidence type="ECO:0000256" key="18">
    <source>
        <dbReference type="ARBA" id="ARBA00023228"/>
    </source>
</evidence>
<reference evidence="23" key="1">
    <citation type="submission" date="2018-05" db="EMBL/GenBank/DDBJ databases">
        <authorList>
            <person name="Lanie J.A."/>
            <person name="Ng W.-L."/>
            <person name="Kazmierczak K.M."/>
            <person name="Andrzejewski T.M."/>
            <person name="Davidsen T.M."/>
            <person name="Wayne K.J."/>
            <person name="Tettelin H."/>
            <person name="Glass J.I."/>
            <person name="Rusch D."/>
            <person name="Podicherti R."/>
            <person name="Tsui H.-C.T."/>
            <person name="Winkler M.E."/>
        </authorList>
    </citation>
    <scope>NUCLEOTIDE SEQUENCE</scope>
</reference>
<feature type="domain" description="Peptidase M28" evidence="22">
    <location>
        <begin position="215"/>
        <end position="318"/>
    </location>
</feature>
<keyword evidence="7" id="KW-0121">Carboxypeptidase</keyword>
<keyword evidence="12" id="KW-0256">Endoplasmic reticulum</keyword>
<evidence type="ECO:0000256" key="9">
    <source>
        <dbReference type="ARBA" id="ARBA00022723"/>
    </source>
</evidence>
<dbReference type="GO" id="GO:0004180">
    <property type="term" value="F:carboxypeptidase activity"/>
    <property type="evidence" value="ECO:0007669"/>
    <property type="project" value="UniProtKB-KW"/>
</dbReference>
<dbReference type="EMBL" id="UINC01039639">
    <property type="protein sequence ID" value="SVB38414.1"/>
    <property type="molecule type" value="Genomic_DNA"/>
</dbReference>
<keyword evidence="16" id="KW-0865">Zymogen</keyword>
<evidence type="ECO:0000256" key="21">
    <source>
        <dbReference type="SAM" id="MobiDB-lite"/>
    </source>
</evidence>
<dbReference type="InterPro" id="IPR007484">
    <property type="entry name" value="Peptidase_M28"/>
</dbReference>
<dbReference type="GO" id="GO:0005764">
    <property type="term" value="C:lysosome"/>
    <property type="evidence" value="ECO:0007669"/>
    <property type="project" value="UniProtKB-SubCell"/>
</dbReference>
<dbReference type="GO" id="GO:0070573">
    <property type="term" value="F:metallodipeptidase activity"/>
    <property type="evidence" value="ECO:0007669"/>
    <property type="project" value="InterPro"/>
</dbReference>
<keyword evidence="17" id="KW-0325">Glycoprotein</keyword>
<evidence type="ECO:0000256" key="11">
    <source>
        <dbReference type="ARBA" id="ARBA00022801"/>
    </source>
</evidence>
<evidence type="ECO:0000256" key="10">
    <source>
        <dbReference type="ARBA" id="ARBA00022729"/>
    </source>
</evidence>
<dbReference type="GO" id="GO:0005783">
    <property type="term" value="C:endoplasmic reticulum"/>
    <property type="evidence" value="ECO:0007669"/>
    <property type="project" value="UniProtKB-SubCell"/>
</dbReference>
<dbReference type="PANTHER" id="PTHR12053:SF3">
    <property type="entry name" value="CARBOXYPEPTIDASE Q"/>
    <property type="match status" value="1"/>
</dbReference>
<dbReference type="GO" id="GO:0006508">
    <property type="term" value="P:proteolysis"/>
    <property type="evidence" value="ECO:0007669"/>
    <property type="project" value="UniProtKB-KW"/>
</dbReference>
<evidence type="ECO:0000256" key="5">
    <source>
        <dbReference type="ARBA" id="ARBA00014116"/>
    </source>
</evidence>
<evidence type="ECO:0000256" key="1">
    <source>
        <dbReference type="ARBA" id="ARBA00004240"/>
    </source>
</evidence>
<comment type="subunit">
    <text evidence="19">Homodimer. The monomeric form is inactive while the homodimer is active.</text>
</comment>
<evidence type="ECO:0000256" key="16">
    <source>
        <dbReference type="ARBA" id="ARBA00023145"/>
    </source>
</evidence>
<evidence type="ECO:0000256" key="14">
    <source>
        <dbReference type="ARBA" id="ARBA00023034"/>
    </source>
</evidence>
<evidence type="ECO:0000256" key="6">
    <source>
        <dbReference type="ARBA" id="ARBA00022525"/>
    </source>
</evidence>
<evidence type="ECO:0000256" key="13">
    <source>
        <dbReference type="ARBA" id="ARBA00022833"/>
    </source>
</evidence>